<evidence type="ECO:0000313" key="8">
    <source>
        <dbReference type="Proteomes" id="UP000032735"/>
    </source>
</evidence>
<feature type="active site" description="Nucleophile" evidence="4">
    <location>
        <position position="34"/>
    </location>
</feature>
<feature type="domain" description="Autotransporter" evidence="6">
    <location>
        <begin position="373"/>
        <end position="660"/>
    </location>
</feature>
<keyword evidence="2 5" id="KW-0732">Signal</keyword>
<dbReference type="Pfam" id="PF00657">
    <property type="entry name" value="Lipase_GDSL"/>
    <property type="match status" value="1"/>
</dbReference>
<evidence type="ECO:0000256" key="1">
    <source>
        <dbReference type="ARBA" id="ARBA00008668"/>
    </source>
</evidence>
<dbReference type="EC" id="3.1.1.3" evidence="7"/>
<proteinExistence type="inferred from homology"/>
<dbReference type="HOGENOM" id="CLU_023098_3_0_6"/>
<evidence type="ECO:0000256" key="3">
    <source>
        <dbReference type="ARBA" id="ARBA00022801"/>
    </source>
</evidence>
<dbReference type="InterPro" id="IPR008265">
    <property type="entry name" value="Lipase_GDSL_AS"/>
</dbReference>
<dbReference type="Gene3D" id="2.40.128.130">
    <property type="entry name" value="Autotransporter beta-domain"/>
    <property type="match status" value="1"/>
</dbReference>
<evidence type="ECO:0000313" key="7">
    <source>
        <dbReference type="EMBL" id="CDG21550.1"/>
    </source>
</evidence>
<evidence type="ECO:0000256" key="2">
    <source>
        <dbReference type="ARBA" id="ARBA00022729"/>
    </source>
</evidence>
<evidence type="ECO:0000256" key="4">
    <source>
        <dbReference type="PIRSR" id="PIRSR037375-1"/>
    </source>
</evidence>
<dbReference type="InterPro" id="IPR051058">
    <property type="entry name" value="GDSL_Est/Lipase"/>
</dbReference>
<feature type="signal peptide" evidence="5">
    <location>
        <begin position="1"/>
        <end position="24"/>
    </location>
</feature>
<dbReference type="SMART" id="SM00869">
    <property type="entry name" value="Autotransporter"/>
    <property type="match status" value="1"/>
</dbReference>
<dbReference type="OrthoDB" id="5292073at2"/>
<evidence type="ECO:0000256" key="5">
    <source>
        <dbReference type="SAM" id="SignalP"/>
    </source>
</evidence>
<dbReference type="PROSITE" id="PS51208">
    <property type="entry name" value="AUTOTRANSPORTER"/>
    <property type="match status" value="1"/>
</dbReference>
<gene>
    <name evidence="7" type="primary">lip</name>
    <name evidence="7" type="ORF">XPG1_1895</name>
</gene>
<dbReference type="PANTHER" id="PTHR45648:SF22">
    <property type="entry name" value="GDSL LIPASE_ACYLHYDROLASE FAMILY PROTEIN (AFU_ORTHOLOGUE AFUA_4G14700)"/>
    <property type="match status" value="1"/>
</dbReference>
<dbReference type="InterPro" id="IPR036514">
    <property type="entry name" value="SGNH_hydro_sf"/>
</dbReference>
<feature type="active site" evidence="4">
    <location>
        <position position="341"/>
    </location>
</feature>
<dbReference type="InterPro" id="IPR001087">
    <property type="entry name" value="GDSL"/>
</dbReference>
<dbReference type="RefSeq" id="WP_045958714.1">
    <property type="nucleotide sequence ID" value="NZ_FO704551.1"/>
</dbReference>
<dbReference type="GO" id="GO:0006629">
    <property type="term" value="P:lipid metabolic process"/>
    <property type="evidence" value="ECO:0007669"/>
    <property type="project" value="InterPro"/>
</dbReference>
<keyword evidence="8" id="KW-1185">Reference proteome</keyword>
<comment type="similarity">
    <text evidence="1">Belongs to the 'GDSL' lipolytic enzyme family.</text>
</comment>
<dbReference type="InterPro" id="IPR005546">
    <property type="entry name" value="Autotransporte_beta"/>
</dbReference>
<feature type="active site" evidence="4">
    <location>
        <position position="344"/>
    </location>
</feature>
<dbReference type="Proteomes" id="UP000032735">
    <property type="component" value="Chromosome"/>
</dbReference>
<dbReference type="EMBL" id="FO704551">
    <property type="protein sequence ID" value="CDG21550.1"/>
    <property type="molecule type" value="Genomic_DNA"/>
</dbReference>
<feature type="chain" id="PRO_5001652372" evidence="5">
    <location>
        <begin position="25"/>
        <end position="660"/>
    </location>
</feature>
<dbReference type="KEGG" id="xpo:XPG1_1895"/>
<reference evidence="7 8" key="1">
    <citation type="submission" date="2013-07" db="EMBL/GenBank/DDBJ databases">
        <authorList>
            <person name="Genoscope - CEA"/>
        </authorList>
    </citation>
    <scope>NUCLEOTIDE SEQUENCE [LARGE SCALE GENOMIC DNA]</scope>
    <source>
        <strain evidence="7 8">G6</strain>
    </source>
</reference>
<keyword evidence="3 7" id="KW-0378">Hydrolase</keyword>
<dbReference type="STRING" id="1354304.XPG1_1895"/>
<name>A0A068R5Z7_9GAMM</name>
<dbReference type="PANTHER" id="PTHR45648">
    <property type="entry name" value="GDSL LIPASE/ACYLHYDROLASE FAMILY PROTEIN (AFU_ORTHOLOGUE AFUA_4G14700)"/>
    <property type="match status" value="1"/>
</dbReference>
<dbReference type="PIRSF" id="PIRSF037375">
    <property type="entry name" value="Autotrns_EstA"/>
    <property type="match status" value="1"/>
</dbReference>
<dbReference type="CDD" id="cd01847">
    <property type="entry name" value="Triacylglycerol_lipase_like"/>
    <property type="match status" value="1"/>
</dbReference>
<dbReference type="Pfam" id="PF03797">
    <property type="entry name" value="Autotransporter"/>
    <property type="match status" value="1"/>
</dbReference>
<dbReference type="AlphaFoldDB" id="A0A068R5Z7"/>
<dbReference type="GO" id="GO:0004806">
    <property type="term" value="F:triacylglycerol lipase activity"/>
    <property type="evidence" value="ECO:0007669"/>
    <property type="project" value="UniProtKB-EC"/>
</dbReference>
<dbReference type="SUPFAM" id="SSF52266">
    <property type="entry name" value="SGNH hydrolase"/>
    <property type="match status" value="1"/>
</dbReference>
<accession>A0A068R5Z7</accession>
<protein>
    <submittedName>
        <fullName evidence="7">Lipase 1</fullName>
        <ecNumber evidence="7">3.1.1.3</ecNumber>
    </submittedName>
</protein>
<dbReference type="Gene3D" id="3.40.50.1110">
    <property type="entry name" value="SGNH hydrolase"/>
    <property type="match status" value="1"/>
</dbReference>
<sequence length="660" mass="73393">MKKVLFLVSATTALLMNAIPNTYAYDTVYVFGDSLSDGGNKGRFTTDGKDAELYDEYITRKLTNKKLIPSKNGGTNYAEGGATANGAYDPSWDTFVRSTQQQLDDYLKTHDEKADPNGVYLYWIGGNNISRALEESAKDNTETVQRLINGGSASAASQINRLLKDGAGLVIVPDVPDVSITPKVFESVINAALQQGQISQEQISLILQKVHAAINYYPTPNNAIRNQIIDGVLKGIANKASPEDQQKAKEIYTQLHDAYDKTRKTATQFSDQYNQLEESQLDDGNILRANTSLLLQEIIENPTIYGITNTLGYACPQDKSVIACSSSDPNFDKSQTFLFSDYLHPTPYAHHVIGQYIMSIYNAPLQVMALNPINRIPVKMALSSLYGHLQQSRTSHHEPGKVNLFGGYSGSHNTTLTLGSDYQLTDNWLLGTTISRYRNEQNATPNFNYAATGHVITAYTQWDYGNNGWLSGDLHYSLTHYDNLSRTIQLGQATRREEGSTTGKQWGWRVVAGWNIPVTHYLTTSPIIQYSWDKGNVDGYHEAGFSSTAMHFSDQHYRSSVGSVGWRVDTQLGSINPYASVLFKHQFNNGHDVLNSAINTTTTHFVQQKDEHDKDHLQYTVGVNANLTSNLHAFAAVSHEKNNNTPNHDYYFNLGLSARF</sequence>
<dbReference type="InterPro" id="IPR036709">
    <property type="entry name" value="Autotransporte_beta_dom_sf"/>
</dbReference>
<evidence type="ECO:0000259" key="6">
    <source>
        <dbReference type="PROSITE" id="PS51208"/>
    </source>
</evidence>
<dbReference type="PROSITE" id="PS01098">
    <property type="entry name" value="LIPASE_GDSL_SER"/>
    <property type="match status" value="1"/>
</dbReference>
<dbReference type="InterPro" id="IPR017186">
    <property type="entry name" value="Lipase_autotranspt_EstA"/>
</dbReference>
<dbReference type="SUPFAM" id="SSF103515">
    <property type="entry name" value="Autotransporter"/>
    <property type="match status" value="1"/>
</dbReference>
<organism evidence="7 8">
    <name type="scientific">Xenorhabdus poinarii G6</name>
    <dbReference type="NCBI Taxonomy" id="1354304"/>
    <lineage>
        <taxon>Bacteria</taxon>
        <taxon>Pseudomonadati</taxon>
        <taxon>Pseudomonadota</taxon>
        <taxon>Gammaproteobacteria</taxon>
        <taxon>Enterobacterales</taxon>
        <taxon>Morganellaceae</taxon>
        <taxon>Xenorhabdus</taxon>
    </lineage>
</organism>